<name>A0A9P1VYY3_PSEAI</name>
<protein>
    <submittedName>
        <fullName evidence="1">Uncharacterized protein</fullName>
    </submittedName>
</protein>
<gene>
    <name evidence="1" type="ORF">PAERUG_P19_London_7_VIM_2_05_10_05627</name>
</gene>
<comment type="caution">
    <text evidence="1">The sequence shown here is derived from an EMBL/GenBank/DDBJ whole genome shotgun (WGS) entry which is preliminary data.</text>
</comment>
<dbReference type="AlphaFoldDB" id="A0A9P1VYY3"/>
<evidence type="ECO:0000313" key="1">
    <source>
        <dbReference type="EMBL" id="CRP80994.1"/>
    </source>
</evidence>
<evidence type="ECO:0000313" key="2">
    <source>
        <dbReference type="Proteomes" id="UP000045039"/>
    </source>
</evidence>
<sequence length="225" mass="25752">MSDRARDMVVQILCETNSGMRAATEREQEQYRKNTGTNFDLLTVNDRPGHESHIARSQHASYFDFDRISRYDRNWFDQKLKDLPNGQPLSDLYSGRTPDDPMFKKAADILRSYAPQHVNAFMLHASAFKGFSLAMAGDLIDQAAFKDKSLEPEQYVQLNTYLGLLQSKEYALPDAAKHIISDDQFRMLLTDIDQEMQAEVAYLVEELDVEEIDLGHTPPPGRFNL</sequence>
<accession>A0A9P1VYY3</accession>
<proteinExistence type="predicted"/>
<dbReference type="Proteomes" id="UP000045039">
    <property type="component" value="Unassembled WGS sequence"/>
</dbReference>
<dbReference type="EMBL" id="CVVU01000245">
    <property type="protein sequence ID" value="CRP80994.1"/>
    <property type="molecule type" value="Genomic_DNA"/>
</dbReference>
<dbReference type="RefSeq" id="WP_124135555.1">
    <property type="nucleotide sequence ID" value="NZ_CAADQB010001499.1"/>
</dbReference>
<reference evidence="2" key="1">
    <citation type="submission" date="2015-06" db="EMBL/GenBank/DDBJ databases">
        <authorList>
            <person name="Radhakrishnan Rajesh"/>
            <person name="Underwood Anthony"/>
            <person name="Al-Shahib Ali"/>
        </authorList>
    </citation>
    <scope>NUCLEOTIDE SEQUENCE [LARGE SCALE GENOMIC DNA]</scope>
    <source>
        <strain evidence="2">P19_London_7_VIM_2_05_10</strain>
    </source>
</reference>
<organism evidence="1 2">
    <name type="scientific">Pseudomonas aeruginosa</name>
    <dbReference type="NCBI Taxonomy" id="287"/>
    <lineage>
        <taxon>Bacteria</taxon>
        <taxon>Pseudomonadati</taxon>
        <taxon>Pseudomonadota</taxon>
        <taxon>Gammaproteobacteria</taxon>
        <taxon>Pseudomonadales</taxon>
        <taxon>Pseudomonadaceae</taxon>
        <taxon>Pseudomonas</taxon>
    </lineage>
</organism>